<dbReference type="Pfam" id="PF02949">
    <property type="entry name" value="7tm_6"/>
    <property type="match status" value="1"/>
</dbReference>
<evidence type="ECO:0000313" key="12">
    <source>
        <dbReference type="Proteomes" id="UP001168972"/>
    </source>
</evidence>
<feature type="transmembrane region" description="Helical" evidence="10">
    <location>
        <begin position="110"/>
        <end position="133"/>
    </location>
</feature>
<dbReference type="EMBL" id="JAQQBR010001833">
    <property type="protein sequence ID" value="KAK0163137.1"/>
    <property type="molecule type" value="Genomic_DNA"/>
</dbReference>
<dbReference type="GO" id="GO:0005549">
    <property type="term" value="F:odorant binding"/>
    <property type="evidence" value="ECO:0007669"/>
    <property type="project" value="InterPro"/>
</dbReference>
<keyword evidence="5" id="KW-0552">Olfaction</keyword>
<protein>
    <recommendedName>
        <fullName evidence="13">Odorant receptor</fullName>
    </recommendedName>
</protein>
<dbReference type="GO" id="GO:0007165">
    <property type="term" value="P:signal transduction"/>
    <property type="evidence" value="ECO:0007669"/>
    <property type="project" value="UniProtKB-KW"/>
</dbReference>
<keyword evidence="4 10" id="KW-0812">Transmembrane</keyword>
<evidence type="ECO:0000256" key="2">
    <source>
        <dbReference type="ARBA" id="ARBA00022475"/>
    </source>
</evidence>
<evidence type="ECO:0000256" key="7">
    <source>
        <dbReference type="ARBA" id="ARBA00023136"/>
    </source>
</evidence>
<feature type="transmembrane region" description="Helical" evidence="10">
    <location>
        <begin position="58"/>
        <end position="77"/>
    </location>
</feature>
<dbReference type="PANTHER" id="PTHR21137:SF35">
    <property type="entry name" value="ODORANT RECEPTOR 19A-RELATED"/>
    <property type="match status" value="1"/>
</dbReference>
<comment type="caution">
    <text evidence="11">The sequence shown here is derived from an EMBL/GenBank/DDBJ whole genome shotgun (WGS) entry which is preliminary data.</text>
</comment>
<sequence length="306" mass="35302">MINNTCLSAAAIQALSKMFICRMHWPRLKMLHRKIDKFINNADELQNKYIKKYIDRGIIFHGFITTSMYLVSLVFIIEPLLQSRPFPTDSEYPFVIKYKAIHHAIYIQQICALIFIASALSIDFQVAVLFWFIGIKFEVLGEYCERVMTDDDLNYCINKHQHILWYADQVKRTVRFITFSTVATTTIGVICGCLALIGNLPVAVKLRVGNIVANAVTELFIYAWPGDNLIWASEAIGWKIYKCNWFNGSTKMMKNLQIIIQRSQKPVTITINGFIPNLSLQYYTSFLSSTFSYYTTLRIIFSTTED</sequence>
<dbReference type="GO" id="GO:0005886">
    <property type="term" value="C:plasma membrane"/>
    <property type="evidence" value="ECO:0007669"/>
    <property type="project" value="UniProtKB-SubCell"/>
</dbReference>
<keyword evidence="3" id="KW-0716">Sensory transduction</keyword>
<dbReference type="AlphaFoldDB" id="A0AA39KIZ8"/>
<keyword evidence="12" id="KW-1185">Reference proteome</keyword>
<comment type="subcellular location">
    <subcellularLocation>
        <location evidence="1">Cell membrane</location>
        <topology evidence="1">Multi-pass membrane protein</topology>
    </subcellularLocation>
</comment>
<reference evidence="11" key="2">
    <citation type="submission" date="2023-03" db="EMBL/GenBank/DDBJ databases">
        <authorList>
            <person name="Inwood S.N."/>
            <person name="Skelly J.G."/>
            <person name="Guhlin J."/>
            <person name="Harrop T.W.R."/>
            <person name="Goldson S.G."/>
            <person name="Dearden P.K."/>
        </authorList>
    </citation>
    <scope>NUCLEOTIDE SEQUENCE</scope>
    <source>
        <strain evidence="11">Lincoln</strain>
        <tissue evidence="11">Whole body</tissue>
    </source>
</reference>
<keyword evidence="9" id="KW-0807">Transducer</keyword>
<evidence type="ECO:0000256" key="3">
    <source>
        <dbReference type="ARBA" id="ARBA00022606"/>
    </source>
</evidence>
<reference evidence="11" key="1">
    <citation type="journal article" date="2023" name="bioRxiv">
        <title>Scaffold-level genome assemblies of two parasitoid biocontrol wasps reveal the parthenogenesis mechanism and an associated novel virus.</title>
        <authorList>
            <person name="Inwood S."/>
            <person name="Skelly J."/>
            <person name="Guhlin J."/>
            <person name="Harrop T."/>
            <person name="Goldson S."/>
            <person name="Dearden P."/>
        </authorList>
    </citation>
    <scope>NUCLEOTIDE SEQUENCE</scope>
    <source>
        <strain evidence="11">Lincoln</strain>
        <tissue evidence="11">Whole body</tissue>
    </source>
</reference>
<dbReference type="GO" id="GO:0004984">
    <property type="term" value="F:olfactory receptor activity"/>
    <property type="evidence" value="ECO:0007669"/>
    <property type="project" value="InterPro"/>
</dbReference>
<name>A0AA39KIZ8_MICHY</name>
<evidence type="ECO:0000256" key="5">
    <source>
        <dbReference type="ARBA" id="ARBA00022725"/>
    </source>
</evidence>
<gene>
    <name evidence="11" type="ORF">PV327_006845</name>
</gene>
<evidence type="ECO:0000256" key="4">
    <source>
        <dbReference type="ARBA" id="ARBA00022692"/>
    </source>
</evidence>
<feature type="transmembrane region" description="Helical" evidence="10">
    <location>
        <begin position="176"/>
        <end position="197"/>
    </location>
</feature>
<evidence type="ECO:0000256" key="9">
    <source>
        <dbReference type="ARBA" id="ARBA00023224"/>
    </source>
</evidence>
<evidence type="ECO:0000256" key="8">
    <source>
        <dbReference type="ARBA" id="ARBA00023170"/>
    </source>
</evidence>
<keyword evidence="6 10" id="KW-1133">Transmembrane helix</keyword>
<evidence type="ECO:0000313" key="11">
    <source>
        <dbReference type="EMBL" id="KAK0163137.1"/>
    </source>
</evidence>
<evidence type="ECO:0000256" key="6">
    <source>
        <dbReference type="ARBA" id="ARBA00022989"/>
    </source>
</evidence>
<proteinExistence type="predicted"/>
<dbReference type="InterPro" id="IPR004117">
    <property type="entry name" value="7tm6_olfct_rcpt"/>
</dbReference>
<organism evidence="11 12">
    <name type="scientific">Microctonus hyperodae</name>
    <name type="common">Parasitoid wasp</name>
    <dbReference type="NCBI Taxonomy" id="165561"/>
    <lineage>
        <taxon>Eukaryota</taxon>
        <taxon>Metazoa</taxon>
        <taxon>Ecdysozoa</taxon>
        <taxon>Arthropoda</taxon>
        <taxon>Hexapoda</taxon>
        <taxon>Insecta</taxon>
        <taxon>Pterygota</taxon>
        <taxon>Neoptera</taxon>
        <taxon>Endopterygota</taxon>
        <taxon>Hymenoptera</taxon>
        <taxon>Apocrita</taxon>
        <taxon>Ichneumonoidea</taxon>
        <taxon>Braconidae</taxon>
        <taxon>Euphorinae</taxon>
        <taxon>Microctonus</taxon>
    </lineage>
</organism>
<keyword evidence="7 10" id="KW-0472">Membrane</keyword>
<evidence type="ECO:0008006" key="13">
    <source>
        <dbReference type="Google" id="ProtNLM"/>
    </source>
</evidence>
<keyword evidence="2" id="KW-1003">Cell membrane</keyword>
<evidence type="ECO:0000256" key="10">
    <source>
        <dbReference type="SAM" id="Phobius"/>
    </source>
</evidence>
<dbReference type="PANTHER" id="PTHR21137">
    <property type="entry name" value="ODORANT RECEPTOR"/>
    <property type="match status" value="1"/>
</dbReference>
<accession>A0AA39KIZ8</accession>
<dbReference type="Proteomes" id="UP001168972">
    <property type="component" value="Unassembled WGS sequence"/>
</dbReference>
<evidence type="ECO:0000256" key="1">
    <source>
        <dbReference type="ARBA" id="ARBA00004651"/>
    </source>
</evidence>
<keyword evidence="8" id="KW-0675">Receptor</keyword>